<evidence type="ECO:0000313" key="4">
    <source>
        <dbReference type="Proteomes" id="UP000190140"/>
    </source>
</evidence>
<dbReference type="HAMAP" id="MF_01507">
    <property type="entry name" value="UPF0297"/>
    <property type="match status" value="1"/>
</dbReference>
<dbReference type="NCBIfam" id="NF003997">
    <property type="entry name" value="PRK05473.1"/>
    <property type="match status" value="1"/>
</dbReference>
<proteinExistence type="inferred from homology"/>
<dbReference type="Pfam" id="PF06135">
    <property type="entry name" value="IreB"/>
    <property type="match status" value="1"/>
</dbReference>
<protein>
    <recommendedName>
        <fullName evidence="2">UPF0297 protein CLOTH_05700</fullName>
    </recommendedName>
</protein>
<comment type="caution">
    <text evidence="3">The sequence shown here is derived from an EMBL/GenBank/DDBJ whole genome shotgun (WGS) entry which is preliminary data.</text>
</comment>
<dbReference type="PANTHER" id="PTHR40067:SF1">
    <property type="entry name" value="UPF0297 PROTEIN YRZL"/>
    <property type="match status" value="1"/>
</dbReference>
<evidence type="ECO:0000313" key="3">
    <source>
        <dbReference type="EMBL" id="OPJ57287.1"/>
    </source>
</evidence>
<evidence type="ECO:0000256" key="1">
    <source>
        <dbReference type="ARBA" id="ARBA00010888"/>
    </source>
</evidence>
<accession>A0A1V4ICP7</accession>
<evidence type="ECO:0000256" key="2">
    <source>
        <dbReference type="HAMAP-Rule" id="MF_01507"/>
    </source>
</evidence>
<dbReference type="OrthoDB" id="9796303at2"/>
<reference evidence="3 4" key="1">
    <citation type="submission" date="2017-03" db="EMBL/GenBank/DDBJ databases">
        <title>Genome sequence of Clostridium thermoalcaliphilum DSM 7309.</title>
        <authorList>
            <person name="Poehlein A."/>
            <person name="Daniel R."/>
        </authorList>
    </citation>
    <scope>NUCLEOTIDE SEQUENCE [LARGE SCALE GENOMIC DNA]</scope>
    <source>
        <strain evidence="3 4">DSM 7309</strain>
    </source>
</reference>
<comment type="similarity">
    <text evidence="1 2">Belongs to the UPF0297 family.</text>
</comment>
<dbReference type="STRING" id="29349.CLOTH_05700"/>
<dbReference type="PIRSF" id="PIRSF037258">
    <property type="entry name" value="DUF965_bac"/>
    <property type="match status" value="1"/>
</dbReference>
<dbReference type="EMBL" id="MZGW01000001">
    <property type="protein sequence ID" value="OPJ57287.1"/>
    <property type="molecule type" value="Genomic_DNA"/>
</dbReference>
<dbReference type="RefSeq" id="WP_079411003.1">
    <property type="nucleotide sequence ID" value="NZ_MZGW01000001.1"/>
</dbReference>
<dbReference type="InterPro" id="IPR009309">
    <property type="entry name" value="IreB"/>
</dbReference>
<organism evidence="3 4">
    <name type="scientific">Alkalithermobacter paradoxus</name>
    <dbReference type="NCBI Taxonomy" id="29349"/>
    <lineage>
        <taxon>Bacteria</taxon>
        <taxon>Bacillati</taxon>
        <taxon>Bacillota</taxon>
        <taxon>Clostridia</taxon>
        <taxon>Peptostreptococcales</taxon>
        <taxon>Tepidibacteraceae</taxon>
        <taxon>Alkalithermobacter</taxon>
    </lineage>
</organism>
<keyword evidence="4" id="KW-1185">Reference proteome</keyword>
<gene>
    <name evidence="3" type="ORF">CLOTH_05700</name>
</gene>
<sequence length="84" mass="9873">MEKNLDLTMKFESFEEKMSPAEMLSKVYDALKEKGYNPINQLIGYILSGDPTYITSYKDARTMIRKVERDEILEELLKKYLEGK</sequence>
<dbReference type="AlphaFoldDB" id="A0A1V4ICP7"/>
<name>A0A1V4ICP7_9FIRM</name>
<dbReference type="Proteomes" id="UP000190140">
    <property type="component" value="Unassembled WGS sequence"/>
</dbReference>
<dbReference type="PANTHER" id="PTHR40067">
    <property type="entry name" value="UPF0297 PROTEIN YRZL"/>
    <property type="match status" value="1"/>
</dbReference>